<dbReference type="InterPro" id="IPR036397">
    <property type="entry name" value="RNaseH_sf"/>
</dbReference>
<dbReference type="Proteomes" id="UP000887540">
    <property type="component" value="Unplaced"/>
</dbReference>
<proteinExistence type="predicted"/>
<dbReference type="WBParaSite" id="ACRNAN_scaffold2941.g21597.t1">
    <property type="protein sequence ID" value="ACRNAN_scaffold2941.g21597.t1"/>
    <property type="gene ID" value="ACRNAN_scaffold2941.g21597"/>
</dbReference>
<accession>A0A914DL38</accession>
<dbReference type="GO" id="GO:0003676">
    <property type="term" value="F:nucleic acid binding"/>
    <property type="evidence" value="ECO:0007669"/>
    <property type="project" value="InterPro"/>
</dbReference>
<dbReference type="AlphaFoldDB" id="A0A914DL38"/>
<sequence>MANPDRNGKRQYNLNSDVYLAQLNRLQAAIEDKRPRKKNHVVFHNDNARPHFERRVVESIEGKRWDLLPHPPYSPTEAPTYYHVNRSIKN</sequence>
<reference evidence="2" key="1">
    <citation type="submission" date="2022-11" db="UniProtKB">
        <authorList>
            <consortium name="WormBaseParasite"/>
        </authorList>
    </citation>
    <scope>IDENTIFICATION</scope>
</reference>
<dbReference type="PANTHER" id="PTHR46060:SF1">
    <property type="entry name" value="MARINER MOS1 TRANSPOSASE-LIKE PROTEIN"/>
    <property type="match status" value="1"/>
</dbReference>
<keyword evidence="1" id="KW-1185">Reference proteome</keyword>
<organism evidence="1 2">
    <name type="scientific">Acrobeloides nanus</name>
    <dbReference type="NCBI Taxonomy" id="290746"/>
    <lineage>
        <taxon>Eukaryota</taxon>
        <taxon>Metazoa</taxon>
        <taxon>Ecdysozoa</taxon>
        <taxon>Nematoda</taxon>
        <taxon>Chromadorea</taxon>
        <taxon>Rhabditida</taxon>
        <taxon>Tylenchina</taxon>
        <taxon>Cephalobomorpha</taxon>
        <taxon>Cephaloboidea</taxon>
        <taxon>Cephalobidae</taxon>
        <taxon>Acrobeloides</taxon>
    </lineage>
</organism>
<dbReference type="InterPro" id="IPR052709">
    <property type="entry name" value="Transposase-MT_Hybrid"/>
</dbReference>
<name>A0A914DL38_9BILA</name>
<evidence type="ECO:0000313" key="2">
    <source>
        <dbReference type="WBParaSite" id="ACRNAN_scaffold2941.g21597.t1"/>
    </source>
</evidence>
<evidence type="ECO:0000313" key="1">
    <source>
        <dbReference type="Proteomes" id="UP000887540"/>
    </source>
</evidence>
<dbReference type="Gene3D" id="3.30.420.10">
    <property type="entry name" value="Ribonuclease H-like superfamily/Ribonuclease H"/>
    <property type="match status" value="1"/>
</dbReference>
<dbReference type="PANTHER" id="PTHR46060">
    <property type="entry name" value="MARINER MOS1 TRANSPOSASE-LIKE PROTEIN"/>
    <property type="match status" value="1"/>
</dbReference>
<protein>
    <submittedName>
        <fullName evidence="2">Histone-lysine N-methyltransferase SETMAR</fullName>
    </submittedName>
</protein>